<keyword evidence="1" id="KW-1133">Transmembrane helix</keyword>
<gene>
    <name evidence="2" type="ORF">NO263_01110</name>
</gene>
<evidence type="ECO:0000313" key="3">
    <source>
        <dbReference type="Proteomes" id="UP001526337"/>
    </source>
</evidence>
<sequence length="237" mass="27727">MKLFTNLPNNRPEDANSFSISGTWGDSFGAINSLFTILGFASVVITIILQIKINGEQNDSDYNKNFEQRVYENIKLLREIKSDIVIFYGRPDRRTKLVGFEAIHRLCHEYGDKLSEFKRRYHGPFNADSVNNFYMEIYPNVESSFGAFFRTLYFILDEIKNDERISPMNKFRYGRLIRAQLSENDISLIALNGLSSISKDMGELIIYFRLLKYHKKDSILFNTIKEFYPLESWSSRD</sequence>
<keyword evidence="1" id="KW-0812">Transmembrane</keyword>
<reference evidence="2 3" key="1">
    <citation type="submission" date="2022-07" db="EMBL/GenBank/DDBJ databases">
        <title>Genome stability of Gluconacetobacter entanii AV429.</title>
        <authorList>
            <person name="Trcek J."/>
            <person name="Cepec E."/>
        </authorList>
    </citation>
    <scope>NUCLEOTIDE SEQUENCE [LARGE SCALE GENOMIC DNA]</scope>
    <source>
        <strain evidence="2 3">AV429_2022</strain>
    </source>
</reference>
<name>A0ABT3K238_9PROT</name>
<dbReference type="EMBL" id="JANGSQ010000064">
    <property type="protein sequence ID" value="MCW4589192.1"/>
    <property type="molecule type" value="Genomic_DNA"/>
</dbReference>
<comment type="caution">
    <text evidence="2">The sequence shown here is derived from an EMBL/GenBank/DDBJ whole genome shotgun (WGS) entry which is preliminary data.</text>
</comment>
<evidence type="ECO:0000313" key="2">
    <source>
        <dbReference type="EMBL" id="MCW4589192.1"/>
    </source>
</evidence>
<dbReference type="Pfam" id="PF16872">
    <property type="entry name" value="putAbiC"/>
    <property type="match status" value="1"/>
</dbReference>
<feature type="transmembrane region" description="Helical" evidence="1">
    <location>
        <begin position="28"/>
        <end position="49"/>
    </location>
</feature>
<keyword evidence="3" id="KW-1185">Reference proteome</keyword>
<dbReference type="Proteomes" id="UP001526337">
    <property type="component" value="Unassembled WGS sequence"/>
</dbReference>
<evidence type="ECO:0000256" key="1">
    <source>
        <dbReference type="SAM" id="Phobius"/>
    </source>
</evidence>
<proteinExistence type="predicted"/>
<protein>
    <submittedName>
        <fullName evidence="2">Phage abortive infection protein</fullName>
    </submittedName>
</protein>
<organism evidence="2 3">
    <name type="scientific">Gluconacetobacter entanii</name>
    <dbReference type="NCBI Taxonomy" id="108528"/>
    <lineage>
        <taxon>Bacteria</taxon>
        <taxon>Pseudomonadati</taxon>
        <taxon>Pseudomonadota</taxon>
        <taxon>Alphaproteobacteria</taxon>
        <taxon>Acetobacterales</taxon>
        <taxon>Acetobacteraceae</taxon>
        <taxon>Gluconacetobacter</taxon>
    </lineage>
</organism>
<keyword evidence="1" id="KW-0472">Membrane</keyword>
<accession>A0ABT3K238</accession>
<dbReference type="RefSeq" id="WP_171790005.1">
    <property type="nucleotide sequence ID" value="NZ_JABJWD010000019.1"/>
</dbReference>
<dbReference type="InterPro" id="IPR031709">
    <property type="entry name" value="PutAbiC"/>
</dbReference>